<dbReference type="OrthoDB" id="6261719at2759"/>
<name>A0A3P7P618_DIBLA</name>
<proteinExistence type="predicted"/>
<dbReference type="AlphaFoldDB" id="A0A3P7P618"/>
<evidence type="ECO:0000313" key="1">
    <source>
        <dbReference type="EMBL" id="VDN38091.1"/>
    </source>
</evidence>
<protein>
    <submittedName>
        <fullName evidence="1">Uncharacterized protein</fullName>
    </submittedName>
</protein>
<reference evidence="1 2" key="1">
    <citation type="submission" date="2018-11" db="EMBL/GenBank/DDBJ databases">
        <authorList>
            <consortium name="Pathogen Informatics"/>
        </authorList>
    </citation>
    <scope>NUCLEOTIDE SEQUENCE [LARGE SCALE GENOMIC DNA]</scope>
</reference>
<evidence type="ECO:0000313" key="2">
    <source>
        <dbReference type="Proteomes" id="UP000281553"/>
    </source>
</evidence>
<organism evidence="1 2">
    <name type="scientific">Dibothriocephalus latus</name>
    <name type="common">Fish tapeworm</name>
    <name type="synonym">Diphyllobothrium latum</name>
    <dbReference type="NCBI Taxonomy" id="60516"/>
    <lineage>
        <taxon>Eukaryota</taxon>
        <taxon>Metazoa</taxon>
        <taxon>Spiralia</taxon>
        <taxon>Lophotrochozoa</taxon>
        <taxon>Platyhelminthes</taxon>
        <taxon>Cestoda</taxon>
        <taxon>Eucestoda</taxon>
        <taxon>Diphyllobothriidea</taxon>
        <taxon>Diphyllobothriidae</taxon>
        <taxon>Dibothriocephalus</taxon>
    </lineage>
</organism>
<sequence>MNLHANFMQLWSAKFPSCSDSIPRLDCLKADQFLTVNEQRAALEIAHSEVLSSTENLRAALTQQMFIADYLR</sequence>
<feature type="non-terminal residue" evidence="1">
    <location>
        <position position="72"/>
    </location>
</feature>
<dbReference type="Proteomes" id="UP000281553">
    <property type="component" value="Unassembled WGS sequence"/>
</dbReference>
<dbReference type="EMBL" id="UYRU01092400">
    <property type="protein sequence ID" value="VDN38091.1"/>
    <property type="molecule type" value="Genomic_DNA"/>
</dbReference>
<gene>
    <name evidence="1" type="ORF">DILT_LOCUS17520</name>
</gene>
<accession>A0A3P7P618</accession>
<keyword evidence="2" id="KW-1185">Reference proteome</keyword>